<dbReference type="InterPro" id="IPR029026">
    <property type="entry name" value="tRNA_m1G_MTases_N"/>
</dbReference>
<sequence>MFNIVLVHPQIPNNTGAIGRLCVNTGSSLHLIKPIGFDIDEKAVRRAGLDYWHKIDLHVWESLEEFMDAHPVRKRFFFATTKTDRPYFEHEFEEGDYLFFGSETAGIPSEVLEAYPNQTMTIPMTKEGRSLNLAISSGIILYEAIKQNFNMYRKMM</sequence>
<evidence type="ECO:0000256" key="2">
    <source>
        <dbReference type="ARBA" id="ARBA00022603"/>
    </source>
</evidence>
<dbReference type="Proteomes" id="UP000228859">
    <property type="component" value="Unassembled WGS sequence"/>
</dbReference>
<keyword evidence="1 6" id="KW-0963">Cytoplasm</keyword>
<evidence type="ECO:0000313" key="10">
    <source>
        <dbReference type="Proteomes" id="UP000228859"/>
    </source>
</evidence>
<feature type="binding site" evidence="6 7">
    <location>
        <position position="101"/>
    </location>
    <ligand>
        <name>S-adenosyl-L-methionine</name>
        <dbReference type="ChEBI" id="CHEBI:59789"/>
    </ligand>
</feature>
<dbReference type="InterPro" id="IPR001537">
    <property type="entry name" value="SpoU_MeTrfase"/>
</dbReference>
<comment type="catalytic activity">
    <reaction evidence="6">
        <text>cytidine(34) in tRNA + S-adenosyl-L-methionine = 2'-O-methylcytidine(34) in tRNA + S-adenosyl-L-homocysteine + H(+)</text>
        <dbReference type="Rhea" id="RHEA:43084"/>
        <dbReference type="Rhea" id="RHEA-COMP:10331"/>
        <dbReference type="Rhea" id="RHEA-COMP:10332"/>
        <dbReference type="ChEBI" id="CHEBI:15378"/>
        <dbReference type="ChEBI" id="CHEBI:57856"/>
        <dbReference type="ChEBI" id="CHEBI:59789"/>
        <dbReference type="ChEBI" id="CHEBI:74495"/>
        <dbReference type="ChEBI" id="CHEBI:82748"/>
        <dbReference type="EC" id="2.1.1.207"/>
    </reaction>
</comment>
<dbReference type="GO" id="GO:0141102">
    <property type="term" value="F:tRNA (5-carboxymethylaminomethyluridine(34)-2'-O)-methyltransferase activity"/>
    <property type="evidence" value="ECO:0007669"/>
    <property type="project" value="RHEA"/>
</dbReference>
<dbReference type="GO" id="GO:0002130">
    <property type="term" value="P:wobble position ribose methylation"/>
    <property type="evidence" value="ECO:0007669"/>
    <property type="project" value="TreeGrafter"/>
</dbReference>
<evidence type="ECO:0000256" key="6">
    <source>
        <dbReference type="HAMAP-Rule" id="MF_01885"/>
    </source>
</evidence>
<dbReference type="EMBL" id="DLUI01000092">
    <property type="protein sequence ID" value="DAB38339.1"/>
    <property type="molecule type" value="Genomic_DNA"/>
</dbReference>
<evidence type="ECO:0000256" key="1">
    <source>
        <dbReference type="ARBA" id="ARBA00022490"/>
    </source>
</evidence>
<comment type="similarity">
    <text evidence="6">Belongs to the class IV-like SAM-binding methyltransferase superfamily. RNA methyltransferase TrmH family. TrmL subfamily.</text>
</comment>
<dbReference type="Pfam" id="PF00588">
    <property type="entry name" value="SpoU_methylase"/>
    <property type="match status" value="1"/>
</dbReference>
<dbReference type="FunFam" id="3.40.1280.10:FF:000002">
    <property type="entry name" value="Peptidylprolyl isomerase"/>
    <property type="match status" value="1"/>
</dbReference>
<keyword evidence="5 6" id="KW-0819">tRNA processing</keyword>
<feature type="domain" description="tRNA/rRNA methyltransferase SpoU type" evidence="8">
    <location>
        <begin position="2"/>
        <end position="142"/>
    </location>
</feature>
<dbReference type="GO" id="GO:0042802">
    <property type="term" value="F:identical protein binding"/>
    <property type="evidence" value="ECO:0007669"/>
    <property type="project" value="UniProtKB-ARBA"/>
</dbReference>
<dbReference type="InterPro" id="IPR016914">
    <property type="entry name" value="TrmL"/>
</dbReference>
<dbReference type="GO" id="GO:0005737">
    <property type="term" value="C:cytoplasm"/>
    <property type="evidence" value="ECO:0007669"/>
    <property type="project" value="UniProtKB-SubCell"/>
</dbReference>
<dbReference type="CDD" id="cd18094">
    <property type="entry name" value="SpoU-like_TrmL"/>
    <property type="match status" value="1"/>
</dbReference>
<name>A0A2D3WMJ1_9BACT</name>
<comment type="subcellular location">
    <subcellularLocation>
        <location evidence="6">Cytoplasm</location>
    </subcellularLocation>
</comment>
<dbReference type="SUPFAM" id="SSF75217">
    <property type="entry name" value="alpha/beta knot"/>
    <property type="match status" value="1"/>
</dbReference>
<dbReference type="AlphaFoldDB" id="A0A2D3WMJ1"/>
<organism evidence="9 10">
    <name type="scientific">Sulfuricurvum kujiense</name>
    <dbReference type="NCBI Taxonomy" id="148813"/>
    <lineage>
        <taxon>Bacteria</taxon>
        <taxon>Pseudomonadati</taxon>
        <taxon>Campylobacterota</taxon>
        <taxon>Epsilonproteobacteria</taxon>
        <taxon>Campylobacterales</taxon>
        <taxon>Sulfurimonadaceae</taxon>
        <taxon>Sulfuricurvum</taxon>
    </lineage>
</organism>
<reference evidence="9 10" key="1">
    <citation type="journal article" date="2017" name="Front. Microbiol.">
        <title>Comparative Genomic Analysis of the Class Epsilonproteobacteria and Proposed Reclassification to Epsilonbacteraeota (phyl. nov.).</title>
        <authorList>
            <person name="Waite D.W."/>
            <person name="Vanwonterghem I."/>
            <person name="Rinke C."/>
            <person name="Parks D.H."/>
            <person name="Zhang Y."/>
            <person name="Takai K."/>
            <person name="Sievert S.M."/>
            <person name="Simon J."/>
            <person name="Campbell B.J."/>
            <person name="Hanson T.E."/>
            <person name="Woyke T."/>
            <person name="Klotz M.G."/>
            <person name="Hugenholtz P."/>
        </authorList>
    </citation>
    <scope>NUCLEOTIDE SEQUENCE [LARGE SCALE GENOMIC DNA]</scope>
    <source>
        <strain evidence="9">UBA12443</strain>
    </source>
</reference>
<dbReference type="PANTHER" id="PTHR42971:SF1">
    <property type="entry name" value="TRNA (CYTIDINE(34)-2'-O)-METHYLTRANSFERASE"/>
    <property type="match status" value="1"/>
</dbReference>
<dbReference type="GO" id="GO:0003723">
    <property type="term" value="F:RNA binding"/>
    <property type="evidence" value="ECO:0007669"/>
    <property type="project" value="InterPro"/>
</dbReference>
<comment type="catalytic activity">
    <reaction evidence="6">
        <text>5-carboxymethylaminomethyluridine(34) in tRNA(Leu) + S-adenosyl-L-methionine = 5-carboxymethylaminomethyl-2'-O-methyluridine(34) in tRNA(Leu) + S-adenosyl-L-homocysteine + H(+)</text>
        <dbReference type="Rhea" id="RHEA:43088"/>
        <dbReference type="Rhea" id="RHEA-COMP:10333"/>
        <dbReference type="Rhea" id="RHEA-COMP:10334"/>
        <dbReference type="ChEBI" id="CHEBI:15378"/>
        <dbReference type="ChEBI" id="CHEBI:57856"/>
        <dbReference type="ChEBI" id="CHEBI:59789"/>
        <dbReference type="ChEBI" id="CHEBI:74508"/>
        <dbReference type="ChEBI" id="CHEBI:74511"/>
        <dbReference type="EC" id="2.1.1.207"/>
    </reaction>
</comment>
<dbReference type="Gene3D" id="3.40.1280.10">
    <property type="match status" value="1"/>
</dbReference>
<feature type="binding site" evidence="6 7">
    <location>
        <position position="122"/>
    </location>
    <ligand>
        <name>S-adenosyl-L-methionine</name>
        <dbReference type="ChEBI" id="CHEBI:59789"/>
    </ligand>
</feature>
<dbReference type="EC" id="2.1.1.207" evidence="6"/>
<evidence type="ECO:0000256" key="7">
    <source>
        <dbReference type="PIRSR" id="PIRSR029256-1"/>
    </source>
</evidence>
<keyword evidence="3 6" id="KW-0808">Transferase</keyword>
<evidence type="ECO:0000313" key="9">
    <source>
        <dbReference type="EMBL" id="DAB38339.1"/>
    </source>
</evidence>
<dbReference type="HAMAP" id="MF_01885">
    <property type="entry name" value="tRNA_methyltr_TrmL"/>
    <property type="match status" value="1"/>
</dbReference>
<proteinExistence type="inferred from homology"/>
<evidence type="ECO:0000256" key="3">
    <source>
        <dbReference type="ARBA" id="ARBA00022679"/>
    </source>
</evidence>
<dbReference type="PIRSF" id="PIRSF029256">
    <property type="entry name" value="SpoU_TrmH_prd"/>
    <property type="match status" value="1"/>
</dbReference>
<feature type="binding site" evidence="6 7">
    <location>
        <position position="130"/>
    </location>
    <ligand>
        <name>S-adenosyl-L-methionine</name>
        <dbReference type="ChEBI" id="CHEBI:59789"/>
    </ligand>
</feature>
<accession>A0A2D3WMJ1</accession>
<evidence type="ECO:0000259" key="8">
    <source>
        <dbReference type="Pfam" id="PF00588"/>
    </source>
</evidence>
<dbReference type="GO" id="GO:0141098">
    <property type="term" value="F:tRNA (cytidine(34)-2'-O)-methyltransferase activity"/>
    <property type="evidence" value="ECO:0007669"/>
    <property type="project" value="RHEA"/>
</dbReference>
<gene>
    <name evidence="9" type="ORF">CFH83_06520</name>
</gene>
<keyword evidence="2 6" id="KW-0489">Methyltransferase</keyword>
<evidence type="ECO:0000256" key="5">
    <source>
        <dbReference type="ARBA" id="ARBA00022694"/>
    </source>
</evidence>
<comment type="caution">
    <text evidence="6">Lacks conserved residue(s) required for the propagation of feature annotation.</text>
</comment>
<protein>
    <recommendedName>
        <fullName evidence="6">Putative tRNA (cytidine(34)-2'-O)-methyltransferase</fullName>
        <ecNumber evidence="6">2.1.1.207</ecNumber>
    </recommendedName>
    <alternativeName>
        <fullName evidence="6">tRNA (cytidine/uridine-2'-O-)-methyltransferase</fullName>
    </alternativeName>
</protein>
<comment type="caution">
    <text evidence="9">The sequence shown here is derived from an EMBL/GenBank/DDBJ whole genome shotgun (WGS) entry which is preliminary data.</text>
</comment>
<keyword evidence="4 6" id="KW-0949">S-adenosyl-L-methionine</keyword>
<comment type="function">
    <text evidence="6">Could methylate the ribose at the nucleotide 34 wobble position in tRNA.</text>
</comment>
<dbReference type="RefSeq" id="WP_294893457.1">
    <property type="nucleotide sequence ID" value="NZ_DLUI01000092.1"/>
</dbReference>
<dbReference type="InterPro" id="IPR029028">
    <property type="entry name" value="Alpha/beta_knot_MTases"/>
</dbReference>
<evidence type="ECO:0000256" key="4">
    <source>
        <dbReference type="ARBA" id="ARBA00022691"/>
    </source>
</evidence>
<dbReference type="PANTHER" id="PTHR42971">
    <property type="entry name" value="TRNA (CYTIDINE(34)-2'-O)-METHYLTRANSFERASE"/>
    <property type="match status" value="1"/>
</dbReference>